<dbReference type="Proteomes" id="UP001597227">
    <property type="component" value="Unassembled WGS sequence"/>
</dbReference>
<feature type="binding site" evidence="14">
    <location>
        <position position="283"/>
    </location>
    <ligand>
        <name>S-adenosyl-L-methionine</name>
        <dbReference type="ChEBI" id="CHEBI:59789"/>
    </ligand>
</feature>
<dbReference type="Gene3D" id="3.40.50.150">
    <property type="entry name" value="Vaccinia Virus protein VP39"/>
    <property type="match status" value="1"/>
</dbReference>
<comment type="similarity">
    <text evidence="3 14">Belongs to the class I-like SAM-binding methyltransferase superfamily. RsmB/NOP family.</text>
</comment>
<dbReference type="InterPro" id="IPR004573">
    <property type="entry name" value="rRNA_ssu_MeTfrase_B"/>
</dbReference>
<evidence type="ECO:0000256" key="10">
    <source>
        <dbReference type="ARBA" id="ARBA00022884"/>
    </source>
</evidence>
<dbReference type="InterPro" id="IPR049560">
    <property type="entry name" value="MeTrfase_RsmB-F_NOP2_cat"/>
</dbReference>
<evidence type="ECO:0000256" key="13">
    <source>
        <dbReference type="ARBA" id="ARBA00047283"/>
    </source>
</evidence>
<keyword evidence="7 14" id="KW-0489">Methyltransferase</keyword>
<dbReference type="Pfam" id="PF01189">
    <property type="entry name" value="Methyltr_RsmB-F"/>
    <property type="match status" value="1"/>
</dbReference>
<evidence type="ECO:0000259" key="15">
    <source>
        <dbReference type="PROSITE" id="PS51686"/>
    </source>
</evidence>
<feature type="binding site" evidence="14">
    <location>
        <begin position="259"/>
        <end position="265"/>
    </location>
    <ligand>
        <name>S-adenosyl-L-methionine</name>
        <dbReference type="ChEBI" id="CHEBI:59789"/>
    </ligand>
</feature>
<name>A0ABW4MN54_9BACI</name>
<evidence type="ECO:0000313" key="17">
    <source>
        <dbReference type="Proteomes" id="UP001597227"/>
    </source>
</evidence>
<dbReference type="InterPro" id="IPR001678">
    <property type="entry name" value="MeTrfase_RsmB-F_NOP2_dom"/>
</dbReference>
<dbReference type="GO" id="GO:0032259">
    <property type="term" value="P:methylation"/>
    <property type="evidence" value="ECO:0007669"/>
    <property type="project" value="UniProtKB-KW"/>
</dbReference>
<dbReference type="SUPFAM" id="SSF48013">
    <property type="entry name" value="NusB-like"/>
    <property type="match status" value="1"/>
</dbReference>
<dbReference type="Pfam" id="PF01029">
    <property type="entry name" value="NusB"/>
    <property type="match status" value="1"/>
</dbReference>
<evidence type="ECO:0000256" key="3">
    <source>
        <dbReference type="ARBA" id="ARBA00007494"/>
    </source>
</evidence>
<comment type="catalytic activity">
    <reaction evidence="13">
        <text>cytidine(967) in 16S rRNA + S-adenosyl-L-methionine = 5-methylcytidine(967) in 16S rRNA + S-adenosyl-L-homocysteine + H(+)</text>
        <dbReference type="Rhea" id="RHEA:42748"/>
        <dbReference type="Rhea" id="RHEA-COMP:10219"/>
        <dbReference type="Rhea" id="RHEA-COMP:10220"/>
        <dbReference type="ChEBI" id="CHEBI:15378"/>
        <dbReference type="ChEBI" id="CHEBI:57856"/>
        <dbReference type="ChEBI" id="CHEBI:59789"/>
        <dbReference type="ChEBI" id="CHEBI:74483"/>
        <dbReference type="ChEBI" id="CHEBI:82748"/>
        <dbReference type="EC" id="2.1.1.176"/>
    </reaction>
</comment>
<dbReference type="PANTHER" id="PTHR22807:SF53">
    <property type="entry name" value="RIBOSOMAL RNA SMALL SUBUNIT METHYLTRANSFERASE B-RELATED"/>
    <property type="match status" value="1"/>
</dbReference>
<keyword evidence="9 14" id="KW-0949">S-adenosyl-L-methionine</keyword>
<evidence type="ECO:0000256" key="12">
    <source>
        <dbReference type="ARBA" id="ARBA00031088"/>
    </source>
</evidence>
<dbReference type="GO" id="GO:0008168">
    <property type="term" value="F:methyltransferase activity"/>
    <property type="evidence" value="ECO:0007669"/>
    <property type="project" value="UniProtKB-KW"/>
</dbReference>
<feature type="binding site" evidence="14">
    <location>
        <position position="329"/>
    </location>
    <ligand>
        <name>S-adenosyl-L-methionine</name>
        <dbReference type="ChEBI" id="CHEBI:59789"/>
    </ligand>
</feature>
<comment type="subcellular location">
    <subcellularLocation>
        <location evidence="2">Cytoplasm</location>
    </subcellularLocation>
</comment>
<dbReference type="InterPro" id="IPR006027">
    <property type="entry name" value="NusB_RsmB_TIM44"/>
</dbReference>
<keyword evidence="8 14" id="KW-0808">Transferase</keyword>
<dbReference type="PROSITE" id="PS01153">
    <property type="entry name" value="NOL1_NOP2_SUN"/>
    <property type="match status" value="1"/>
</dbReference>
<evidence type="ECO:0000256" key="4">
    <source>
        <dbReference type="ARBA" id="ARBA00012140"/>
    </source>
</evidence>
<evidence type="ECO:0000256" key="8">
    <source>
        <dbReference type="ARBA" id="ARBA00022679"/>
    </source>
</evidence>
<keyword evidence="5" id="KW-0963">Cytoplasm</keyword>
<proteinExistence type="inferred from homology"/>
<dbReference type="EC" id="2.1.1.176" evidence="4"/>
<evidence type="ECO:0000256" key="14">
    <source>
        <dbReference type="PROSITE-ProRule" id="PRU01023"/>
    </source>
</evidence>
<dbReference type="PROSITE" id="PS51686">
    <property type="entry name" value="SAM_MT_RSMB_NOP"/>
    <property type="match status" value="1"/>
</dbReference>
<dbReference type="Pfam" id="PF22458">
    <property type="entry name" value="RsmF-B_ferredox"/>
    <property type="match status" value="1"/>
</dbReference>
<evidence type="ECO:0000256" key="1">
    <source>
        <dbReference type="ARBA" id="ARBA00002724"/>
    </source>
</evidence>
<dbReference type="NCBIfam" id="NF011494">
    <property type="entry name" value="PRK14902.1"/>
    <property type="match status" value="1"/>
</dbReference>
<keyword evidence="17" id="KW-1185">Reference proteome</keyword>
<evidence type="ECO:0000256" key="6">
    <source>
        <dbReference type="ARBA" id="ARBA00022552"/>
    </source>
</evidence>
<evidence type="ECO:0000256" key="9">
    <source>
        <dbReference type="ARBA" id="ARBA00022691"/>
    </source>
</evidence>
<feature type="binding site" evidence="14">
    <location>
        <position position="310"/>
    </location>
    <ligand>
        <name>S-adenosyl-L-methionine</name>
        <dbReference type="ChEBI" id="CHEBI:59789"/>
    </ligand>
</feature>
<dbReference type="InterPro" id="IPR035926">
    <property type="entry name" value="NusB-like_sf"/>
</dbReference>
<evidence type="ECO:0000256" key="11">
    <source>
        <dbReference type="ARBA" id="ARBA00030399"/>
    </source>
</evidence>
<keyword evidence="10 14" id="KW-0694">RNA-binding</keyword>
<feature type="active site" description="Nucleophile" evidence="14">
    <location>
        <position position="382"/>
    </location>
</feature>
<evidence type="ECO:0000313" key="16">
    <source>
        <dbReference type="EMBL" id="MFD1777845.1"/>
    </source>
</evidence>
<comment type="function">
    <text evidence="1">Specifically methylates the cytosine at position 967 (m5C967) of 16S rRNA.</text>
</comment>
<gene>
    <name evidence="16" type="primary">rsmB</name>
    <name evidence="16" type="ORF">ACFSFW_04130</name>
</gene>
<dbReference type="SUPFAM" id="SSF53335">
    <property type="entry name" value="S-adenosyl-L-methionine-dependent methyltransferases"/>
    <property type="match status" value="1"/>
</dbReference>
<dbReference type="InterPro" id="IPR054728">
    <property type="entry name" value="RsmB-like_ferredoxin"/>
</dbReference>
<reference evidence="17" key="1">
    <citation type="journal article" date="2019" name="Int. J. Syst. Evol. Microbiol.">
        <title>The Global Catalogue of Microorganisms (GCM) 10K type strain sequencing project: providing services to taxonomists for standard genome sequencing and annotation.</title>
        <authorList>
            <consortium name="The Broad Institute Genomics Platform"/>
            <consortium name="The Broad Institute Genome Sequencing Center for Infectious Disease"/>
            <person name="Wu L."/>
            <person name="Ma J."/>
        </authorList>
    </citation>
    <scope>NUCLEOTIDE SEQUENCE [LARGE SCALE GENOMIC DNA]</scope>
    <source>
        <strain evidence="17">CCUG 15531</strain>
    </source>
</reference>
<evidence type="ECO:0000256" key="7">
    <source>
        <dbReference type="ARBA" id="ARBA00022603"/>
    </source>
</evidence>
<dbReference type="NCBIfam" id="TIGR00563">
    <property type="entry name" value="rsmB"/>
    <property type="match status" value="1"/>
</dbReference>
<dbReference type="Gene3D" id="3.30.70.1170">
    <property type="entry name" value="Sun protein, domain 3"/>
    <property type="match status" value="1"/>
</dbReference>
<dbReference type="PRINTS" id="PR02008">
    <property type="entry name" value="RCMTFAMILY"/>
</dbReference>
<organism evidence="16 17">
    <name type="scientific">Fredinandcohnia salidurans</name>
    <dbReference type="NCBI Taxonomy" id="2595041"/>
    <lineage>
        <taxon>Bacteria</taxon>
        <taxon>Bacillati</taxon>
        <taxon>Bacillota</taxon>
        <taxon>Bacilli</taxon>
        <taxon>Bacillales</taxon>
        <taxon>Bacillaceae</taxon>
        <taxon>Fredinandcohnia</taxon>
    </lineage>
</organism>
<sequence length="447" mass="50952">MTKTNVRNVALEILLQIEKNQAYSNLLLNQMIKKHEVKGKDVGLLTEIVYGTIQRRDTLDFYLAPFLKKSKKLDQWVKILLRLSLYQMIYLDRVPERAIFFEAVEIAKKRGHKGTASLVNGVLRSIQREGLPSLNQITDEVERIAIETSHPIWLVKRWAQQIGIEETRKMCEVNCTPPEQTGRVNNLVTTREKLIHMLKEEDIEAVEGDVSLDAIKSVRGNLVHSKTFKEGYFTIQDESSMLVARALGVEKGEQILDSCAAPGGKTTHIAELLGNTGKVYSLDLHEHKIKLINEAVKRLGIENVETKAHDSRKAREIFESQMFDKILVDAPCSGFGVIRRKPDIKYTKSVSDNHNLAKIQLDILTEVSSLLKKDGILVYSTCTIDYEENEGVIKTFLEQNPDFILDETMQNDLPEIVKPYIKNGQLQLYPHYFGTDGFYIARLRKQV</sequence>
<dbReference type="InterPro" id="IPR023267">
    <property type="entry name" value="RCMT"/>
</dbReference>
<keyword evidence="6" id="KW-0698">rRNA processing</keyword>
<dbReference type="RefSeq" id="WP_388035455.1">
    <property type="nucleotide sequence ID" value="NZ_JBHUEK010000007.1"/>
</dbReference>
<dbReference type="Gene3D" id="1.10.940.10">
    <property type="entry name" value="NusB-like"/>
    <property type="match status" value="1"/>
</dbReference>
<evidence type="ECO:0000256" key="2">
    <source>
        <dbReference type="ARBA" id="ARBA00004496"/>
    </source>
</evidence>
<feature type="domain" description="SAM-dependent MTase RsmB/NOP-type" evidence="15">
    <location>
        <begin position="170"/>
        <end position="446"/>
    </location>
</feature>
<dbReference type="InterPro" id="IPR029063">
    <property type="entry name" value="SAM-dependent_MTases_sf"/>
</dbReference>
<comment type="caution">
    <text evidence="16">The sequence shown here is derived from an EMBL/GenBank/DDBJ whole genome shotgun (WGS) entry which is preliminary data.</text>
</comment>
<evidence type="ECO:0000256" key="5">
    <source>
        <dbReference type="ARBA" id="ARBA00022490"/>
    </source>
</evidence>
<protein>
    <recommendedName>
        <fullName evidence="4">16S rRNA (cytosine(967)-C(5))-methyltransferase</fullName>
        <ecNumber evidence="4">2.1.1.176</ecNumber>
    </recommendedName>
    <alternativeName>
        <fullName evidence="11">16S rRNA m5C967 methyltransferase</fullName>
    </alternativeName>
    <alternativeName>
        <fullName evidence="12">rRNA (cytosine-C(5)-)-methyltransferase RsmB</fullName>
    </alternativeName>
</protein>
<dbReference type="PANTHER" id="PTHR22807">
    <property type="entry name" value="NOP2 YEAST -RELATED NOL1/NOP2/FMU SUN DOMAIN-CONTAINING"/>
    <property type="match status" value="1"/>
</dbReference>
<dbReference type="EMBL" id="JBHUEK010000007">
    <property type="protein sequence ID" value="MFD1777845.1"/>
    <property type="molecule type" value="Genomic_DNA"/>
</dbReference>
<accession>A0ABW4MN54</accession>
<dbReference type="InterPro" id="IPR018314">
    <property type="entry name" value="RsmB/NOL1/NOP2-like_CS"/>
</dbReference>
<dbReference type="CDD" id="cd02440">
    <property type="entry name" value="AdoMet_MTases"/>
    <property type="match status" value="1"/>
</dbReference>